<feature type="domain" description="IclR-ED" evidence="7">
    <location>
        <begin position="84"/>
        <end position="259"/>
    </location>
</feature>
<keyword evidence="1" id="KW-0805">Transcription regulation</keyword>
<dbReference type="InterPro" id="IPR050707">
    <property type="entry name" value="HTH_MetabolicPath_Reg"/>
</dbReference>
<dbReference type="FunFam" id="1.10.10.10:FF:000056">
    <property type="entry name" value="IclR family transcriptional regulator"/>
    <property type="match status" value="1"/>
</dbReference>
<feature type="domain" description="HTH iclR-type" evidence="6">
    <location>
        <begin position="20"/>
        <end position="83"/>
    </location>
</feature>
<accession>A0A943EE00</accession>
<dbReference type="EMBL" id="JAGZCZ010000003">
    <property type="protein sequence ID" value="MBS5519235.1"/>
    <property type="molecule type" value="Genomic_DNA"/>
</dbReference>
<evidence type="ECO:0000259" key="7">
    <source>
        <dbReference type="PROSITE" id="PS51078"/>
    </source>
</evidence>
<name>A0A943EE00_9FIRM</name>
<dbReference type="Gene3D" id="3.30.450.40">
    <property type="match status" value="1"/>
</dbReference>
<proteinExistence type="predicted"/>
<dbReference type="InterPro" id="IPR036390">
    <property type="entry name" value="WH_DNA-bd_sf"/>
</dbReference>
<dbReference type="Proteomes" id="UP000754226">
    <property type="component" value="Unassembled WGS sequence"/>
</dbReference>
<reference evidence="8" key="1">
    <citation type="submission" date="2021-02" db="EMBL/GenBank/DDBJ databases">
        <title>Infant gut strain persistence is associated with maternal origin, phylogeny, and functional potential including surface adhesion and iron acquisition.</title>
        <authorList>
            <person name="Lou Y.C."/>
        </authorList>
    </citation>
    <scope>NUCLEOTIDE SEQUENCE</scope>
    <source>
        <strain evidence="8">L3_106_000M1_dasL3_106_000M1_concoct_15</strain>
    </source>
</reference>
<sequence>MIHLERSLVMADQSSAAPYVNSVLHAVRILELYAAQRRESLSLTEISRALSLHKTTVYRILRTLQHAGWIEQSEKSGQYRLGTGILMVASAVSVHNTVKDLITEALNDLSNRFNETVVISTLLGHQGVCVDMVQSRHRLSVMGHKGYIVPLHIGASGKMLLAMQNESLRDMLIGELLTEKTERRILKNQLLTILQDGYAVSRGEVDEGVAAVAVPLHLGQNGYVISLSGPEMRLETIGFSRIRDTLLKTVRNLEQKGRMLKP</sequence>
<dbReference type="Pfam" id="PF01614">
    <property type="entry name" value="IclR_C"/>
    <property type="match status" value="1"/>
</dbReference>
<dbReference type="AlphaFoldDB" id="A0A943EE00"/>
<dbReference type="SUPFAM" id="SSF46785">
    <property type="entry name" value="Winged helix' DNA-binding domain"/>
    <property type="match status" value="1"/>
</dbReference>
<evidence type="ECO:0000256" key="1">
    <source>
        <dbReference type="ARBA" id="ARBA00023015"/>
    </source>
</evidence>
<evidence type="ECO:0000256" key="4">
    <source>
        <dbReference type="ARBA" id="ARBA00058938"/>
    </source>
</evidence>
<dbReference type="InterPro" id="IPR036388">
    <property type="entry name" value="WH-like_DNA-bd_sf"/>
</dbReference>
<dbReference type="PANTHER" id="PTHR30136:SF24">
    <property type="entry name" value="HTH-TYPE TRANSCRIPTIONAL REPRESSOR ALLR"/>
    <property type="match status" value="1"/>
</dbReference>
<organism evidence="8 9">
    <name type="scientific">Acidaminococcus intestini</name>
    <dbReference type="NCBI Taxonomy" id="187327"/>
    <lineage>
        <taxon>Bacteria</taxon>
        <taxon>Bacillati</taxon>
        <taxon>Bacillota</taxon>
        <taxon>Negativicutes</taxon>
        <taxon>Acidaminococcales</taxon>
        <taxon>Acidaminococcaceae</taxon>
        <taxon>Acidaminococcus</taxon>
    </lineage>
</organism>
<dbReference type="SMART" id="SM00346">
    <property type="entry name" value="HTH_ICLR"/>
    <property type="match status" value="1"/>
</dbReference>
<evidence type="ECO:0000256" key="2">
    <source>
        <dbReference type="ARBA" id="ARBA00023125"/>
    </source>
</evidence>
<evidence type="ECO:0000256" key="5">
    <source>
        <dbReference type="ARBA" id="ARBA00070406"/>
    </source>
</evidence>
<dbReference type="GO" id="GO:0045892">
    <property type="term" value="P:negative regulation of DNA-templated transcription"/>
    <property type="evidence" value="ECO:0007669"/>
    <property type="project" value="TreeGrafter"/>
</dbReference>
<dbReference type="PANTHER" id="PTHR30136">
    <property type="entry name" value="HELIX-TURN-HELIX TRANSCRIPTIONAL REGULATOR, ICLR FAMILY"/>
    <property type="match status" value="1"/>
</dbReference>
<dbReference type="InterPro" id="IPR005471">
    <property type="entry name" value="Tscrpt_reg_IclR_N"/>
</dbReference>
<keyword evidence="2" id="KW-0238">DNA-binding</keyword>
<dbReference type="PROSITE" id="PS51078">
    <property type="entry name" value="ICLR_ED"/>
    <property type="match status" value="1"/>
</dbReference>
<dbReference type="Gene3D" id="1.10.10.10">
    <property type="entry name" value="Winged helix-like DNA-binding domain superfamily/Winged helix DNA-binding domain"/>
    <property type="match status" value="1"/>
</dbReference>
<keyword evidence="3" id="KW-0804">Transcription</keyword>
<evidence type="ECO:0000256" key="3">
    <source>
        <dbReference type="ARBA" id="ARBA00023163"/>
    </source>
</evidence>
<comment type="caution">
    <text evidence="8">The sequence shown here is derived from an EMBL/GenBank/DDBJ whole genome shotgun (WGS) entry which is preliminary data.</text>
</comment>
<dbReference type="InterPro" id="IPR014757">
    <property type="entry name" value="Tscrpt_reg_IclR_C"/>
</dbReference>
<dbReference type="SUPFAM" id="SSF55781">
    <property type="entry name" value="GAF domain-like"/>
    <property type="match status" value="1"/>
</dbReference>
<dbReference type="Pfam" id="PF09339">
    <property type="entry name" value="HTH_IclR"/>
    <property type="match status" value="1"/>
</dbReference>
<dbReference type="GO" id="GO:0003700">
    <property type="term" value="F:DNA-binding transcription factor activity"/>
    <property type="evidence" value="ECO:0007669"/>
    <property type="project" value="TreeGrafter"/>
</dbReference>
<gene>
    <name evidence="8" type="ORF">KHX13_02710</name>
</gene>
<dbReference type="GO" id="GO:0003677">
    <property type="term" value="F:DNA binding"/>
    <property type="evidence" value="ECO:0007669"/>
    <property type="project" value="UniProtKB-KW"/>
</dbReference>
<evidence type="ECO:0000313" key="9">
    <source>
        <dbReference type="Proteomes" id="UP000754226"/>
    </source>
</evidence>
<protein>
    <recommendedName>
        <fullName evidence="5">Glycerol operon regulatory protein</fullName>
    </recommendedName>
</protein>
<dbReference type="PROSITE" id="PS51077">
    <property type="entry name" value="HTH_ICLR"/>
    <property type="match status" value="1"/>
</dbReference>
<evidence type="ECO:0000313" key="8">
    <source>
        <dbReference type="EMBL" id="MBS5519235.1"/>
    </source>
</evidence>
<dbReference type="InterPro" id="IPR029016">
    <property type="entry name" value="GAF-like_dom_sf"/>
</dbReference>
<comment type="function">
    <text evidence="4">May be an activator protein for the gylABX operon.</text>
</comment>
<evidence type="ECO:0000259" key="6">
    <source>
        <dbReference type="PROSITE" id="PS51077"/>
    </source>
</evidence>